<dbReference type="Gene3D" id="1.50.10.10">
    <property type="match status" value="1"/>
</dbReference>
<dbReference type="RefSeq" id="WP_272461696.1">
    <property type="nucleotide sequence ID" value="NZ_JAPFQL010000026.1"/>
</dbReference>
<reference evidence="3 4" key="1">
    <citation type="submission" date="2022-11" db="EMBL/GenBank/DDBJ databases">
        <title>Anaerobic phenanthrene biodegradation by a DNRA strain PheN6.</title>
        <authorList>
            <person name="Zhang Z."/>
        </authorList>
    </citation>
    <scope>NUCLEOTIDE SEQUENCE [LARGE SCALE GENOMIC DNA]</scope>
    <source>
        <strain evidence="3 4">PheN6</strain>
    </source>
</reference>
<name>A0ABT5GFS9_9MICO</name>
<sequence length="410" mass="45537">MQPKASDWFARHADALVDFATGSRHPQGGFAWLDDAGKPLLDRPVELWITCRMTHVFGLSATLGRRDAADLLDHGVRALGGWLHDDVHGGWFASVGPDGPVDDSKHAYAHAFVLLAAATATMAGHPDGPGLLADAATVFEERFWRTGDGLAVDVWDRSWHDLEDYRGVNANMHTLEAFLAVHDITGDGRWLERALQIATRVVHGFARDHDWRLPEHFSADWSVRPDYNRDDPGHPFRPYGVTIGHLLEWSRLALNLRTALGQAAPRWLLEDAAALFHRAVEDGWSVDGAPGFVYTTDFTGRPVVRHRMHWVLAEALNGATALAQATDDPQYSAWAATWWDHADRFFIDHERGSWRHELDPSNRPSATVWQGKPDVYHAYQAAILPLLGEISSFAGGARGHDARRPPAPQA</sequence>
<dbReference type="Pfam" id="PF07221">
    <property type="entry name" value="GlcNAc_2-epim"/>
    <property type="match status" value="1"/>
</dbReference>
<comment type="caution">
    <text evidence="3">The sequence shown here is derived from an EMBL/GenBank/DDBJ whole genome shotgun (WGS) entry which is preliminary data.</text>
</comment>
<accession>A0ABT5GFS9</accession>
<dbReference type="SUPFAM" id="SSF48208">
    <property type="entry name" value="Six-hairpin glycosidases"/>
    <property type="match status" value="1"/>
</dbReference>
<proteinExistence type="inferred from homology"/>
<keyword evidence="4" id="KW-1185">Reference proteome</keyword>
<keyword evidence="2" id="KW-0413">Isomerase</keyword>
<dbReference type="EMBL" id="JAPFQL010000026">
    <property type="protein sequence ID" value="MDC5697123.1"/>
    <property type="molecule type" value="Genomic_DNA"/>
</dbReference>
<dbReference type="InterPro" id="IPR012341">
    <property type="entry name" value="6hp_glycosidase-like_sf"/>
</dbReference>
<comment type="similarity">
    <text evidence="1">Belongs to the N-acylglucosamine 2-epimerase family.</text>
</comment>
<protein>
    <submittedName>
        <fullName evidence="3">AGE family epimerase/isomerase</fullName>
    </submittedName>
</protein>
<dbReference type="Proteomes" id="UP001150259">
    <property type="component" value="Unassembled WGS sequence"/>
</dbReference>
<dbReference type="InterPro" id="IPR008928">
    <property type="entry name" value="6-hairpin_glycosidase_sf"/>
</dbReference>
<evidence type="ECO:0000256" key="2">
    <source>
        <dbReference type="ARBA" id="ARBA00023235"/>
    </source>
</evidence>
<organism evidence="3 4">
    <name type="scientific">Intrasporangium calvum</name>
    <dbReference type="NCBI Taxonomy" id="53358"/>
    <lineage>
        <taxon>Bacteria</taxon>
        <taxon>Bacillati</taxon>
        <taxon>Actinomycetota</taxon>
        <taxon>Actinomycetes</taxon>
        <taxon>Micrococcales</taxon>
        <taxon>Intrasporangiaceae</taxon>
        <taxon>Intrasporangium</taxon>
    </lineage>
</organism>
<evidence type="ECO:0000256" key="1">
    <source>
        <dbReference type="ARBA" id="ARBA00008558"/>
    </source>
</evidence>
<gene>
    <name evidence="3" type="ORF">OO014_07620</name>
</gene>
<evidence type="ECO:0000313" key="4">
    <source>
        <dbReference type="Proteomes" id="UP001150259"/>
    </source>
</evidence>
<evidence type="ECO:0000313" key="3">
    <source>
        <dbReference type="EMBL" id="MDC5697123.1"/>
    </source>
</evidence>
<dbReference type="InterPro" id="IPR010819">
    <property type="entry name" value="AGE/CE"/>
</dbReference>
<dbReference type="PANTHER" id="PTHR15108">
    <property type="entry name" value="N-ACYLGLUCOSAMINE-2-EPIMERASE"/>
    <property type="match status" value="1"/>
</dbReference>